<evidence type="ECO:0000313" key="1">
    <source>
        <dbReference type="EMBL" id="UTC29818.1"/>
    </source>
</evidence>
<sequence length="70" mass="7883">MQDHYAINVAKDNGRKAYGGGRSYSHFFRAEVRDTVPAKEAAAAIRAAFPEPEYKVDVTLWQGRGYSQDF</sequence>
<dbReference type="Proteomes" id="UP001057427">
    <property type="component" value="Segment"/>
</dbReference>
<protein>
    <submittedName>
        <fullName evidence="1">Uncharacterized protein</fullName>
    </submittedName>
</protein>
<accession>A0A9E7N6U8</accession>
<evidence type="ECO:0000313" key="2">
    <source>
        <dbReference type="Proteomes" id="UP001057427"/>
    </source>
</evidence>
<proteinExistence type="predicted"/>
<gene>
    <name evidence="1" type="ORF">BAJUN_01880</name>
</gene>
<keyword evidence="2" id="KW-1185">Reference proteome</keyword>
<organism evidence="1 2">
    <name type="scientific">Brevundimonas phage vB_BgoS-Bajun</name>
    <dbReference type="NCBI Taxonomy" id="2948594"/>
    <lineage>
        <taxon>Viruses</taxon>
        <taxon>Duplodnaviria</taxon>
        <taxon>Heunggongvirae</taxon>
        <taxon>Uroviricota</taxon>
        <taxon>Caudoviricetes</taxon>
        <taxon>Dolichocephalovirinae</taxon>
    </lineage>
</organism>
<reference evidence="1" key="1">
    <citation type="submission" date="2022-05" db="EMBL/GenBank/DDBJ databases">
        <authorList>
            <person name="Friedrich I."/>
            <person name="Poehlein A."/>
            <person name="Schneider D."/>
            <person name="Hertel R."/>
            <person name="Daniel R."/>
        </authorList>
    </citation>
    <scope>NUCLEOTIDE SEQUENCE</scope>
</reference>
<name>A0A9E7N6U8_9CAUD</name>
<dbReference type="EMBL" id="ON529858">
    <property type="protein sequence ID" value="UTC29818.1"/>
    <property type="molecule type" value="Genomic_DNA"/>
</dbReference>